<dbReference type="InterPro" id="IPR036388">
    <property type="entry name" value="WH-like_DNA-bd_sf"/>
</dbReference>
<organism evidence="7 8">
    <name type="scientific">Coptis chinensis</name>
    <dbReference type="NCBI Taxonomy" id="261450"/>
    <lineage>
        <taxon>Eukaryota</taxon>
        <taxon>Viridiplantae</taxon>
        <taxon>Streptophyta</taxon>
        <taxon>Embryophyta</taxon>
        <taxon>Tracheophyta</taxon>
        <taxon>Spermatophyta</taxon>
        <taxon>Magnoliopsida</taxon>
        <taxon>Ranunculales</taxon>
        <taxon>Ranunculaceae</taxon>
        <taxon>Coptidoideae</taxon>
        <taxon>Coptis</taxon>
    </lineage>
</organism>
<dbReference type="Pfam" id="PF08100">
    <property type="entry name" value="Dimerisation"/>
    <property type="match status" value="1"/>
</dbReference>
<evidence type="ECO:0000256" key="2">
    <source>
        <dbReference type="ARBA" id="ARBA00022679"/>
    </source>
</evidence>
<protein>
    <submittedName>
        <fullName evidence="7">Uncharacterized protein</fullName>
    </submittedName>
</protein>
<dbReference type="AlphaFoldDB" id="A0A835HYV0"/>
<dbReference type="PIRSF" id="PIRSF005739">
    <property type="entry name" value="O-mtase"/>
    <property type="match status" value="1"/>
</dbReference>
<keyword evidence="2" id="KW-0808">Transferase</keyword>
<keyword evidence="1" id="KW-0489">Methyltransferase</keyword>
<reference evidence="7 8" key="1">
    <citation type="submission" date="2020-10" db="EMBL/GenBank/DDBJ databases">
        <title>The Coptis chinensis genome and diversification of protoberbering-type alkaloids.</title>
        <authorList>
            <person name="Wang B."/>
            <person name="Shu S."/>
            <person name="Song C."/>
            <person name="Liu Y."/>
        </authorList>
    </citation>
    <scope>NUCLEOTIDE SEQUENCE [LARGE SCALE GENOMIC DNA]</scope>
    <source>
        <strain evidence="7">HL-2020</strain>
        <tissue evidence="7">Leaf</tissue>
    </source>
</reference>
<dbReference type="Gene3D" id="3.40.50.150">
    <property type="entry name" value="Vaccinia Virus protein VP39"/>
    <property type="match status" value="2"/>
</dbReference>
<dbReference type="SUPFAM" id="SSF46785">
    <property type="entry name" value="Winged helix' DNA-binding domain"/>
    <property type="match status" value="1"/>
</dbReference>
<feature type="domain" description="O-methyltransferase C-terminal" evidence="5">
    <location>
        <begin position="170"/>
        <end position="275"/>
    </location>
</feature>
<dbReference type="GO" id="GO:0032259">
    <property type="term" value="P:methylation"/>
    <property type="evidence" value="ECO:0007669"/>
    <property type="project" value="UniProtKB-KW"/>
</dbReference>
<dbReference type="GO" id="GO:0008171">
    <property type="term" value="F:O-methyltransferase activity"/>
    <property type="evidence" value="ECO:0007669"/>
    <property type="project" value="InterPro"/>
</dbReference>
<proteinExistence type="predicted"/>
<dbReference type="Proteomes" id="UP000631114">
    <property type="component" value="Unassembled WGS sequence"/>
</dbReference>
<feature type="domain" description="O-methyltransferase dimerisation" evidence="6">
    <location>
        <begin position="16"/>
        <end position="107"/>
    </location>
</feature>
<dbReference type="InterPro" id="IPR001077">
    <property type="entry name" value="COMT_C"/>
</dbReference>
<name>A0A835HYV0_9MAGN</name>
<gene>
    <name evidence="7" type="ORF">IFM89_029516</name>
</gene>
<evidence type="ECO:0000256" key="1">
    <source>
        <dbReference type="ARBA" id="ARBA00022603"/>
    </source>
</evidence>
<dbReference type="SUPFAM" id="SSF53335">
    <property type="entry name" value="S-adenosyl-L-methionine-dependent methyltransferases"/>
    <property type="match status" value="1"/>
</dbReference>
<feature type="active site" description="Proton acceptor" evidence="4">
    <location>
        <position position="200"/>
    </location>
</feature>
<dbReference type="InterPro" id="IPR016461">
    <property type="entry name" value="COMT-like"/>
</dbReference>
<dbReference type="InterPro" id="IPR012967">
    <property type="entry name" value="COMT_dimerisation"/>
</dbReference>
<dbReference type="PANTHER" id="PTHR11746">
    <property type="entry name" value="O-METHYLTRANSFERASE"/>
    <property type="match status" value="1"/>
</dbReference>
<dbReference type="InterPro" id="IPR029063">
    <property type="entry name" value="SAM-dependent_MTases_sf"/>
</dbReference>
<keyword evidence="8" id="KW-1185">Reference proteome</keyword>
<dbReference type="OrthoDB" id="1606438at2759"/>
<evidence type="ECO:0000259" key="6">
    <source>
        <dbReference type="Pfam" id="PF08100"/>
    </source>
</evidence>
<dbReference type="InterPro" id="IPR036390">
    <property type="entry name" value="WH_DNA-bd_sf"/>
</dbReference>
<evidence type="ECO:0000313" key="7">
    <source>
        <dbReference type="EMBL" id="KAF9606917.1"/>
    </source>
</evidence>
<dbReference type="GO" id="GO:0046983">
    <property type="term" value="F:protein dimerization activity"/>
    <property type="evidence" value="ECO:0007669"/>
    <property type="project" value="InterPro"/>
</dbReference>
<accession>A0A835HYV0</accession>
<keyword evidence="3" id="KW-0949">S-adenosyl-L-methionine</keyword>
<comment type="caution">
    <text evidence="7">The sequence shown here is derived from an EMBL/GenBank/DDBJ whole genome shotgun (WGS) entry which is preliminary data.</text>
</comment>
<sequence>MAEEEAILQGQQNITKLLFAFADTMALKCVVELRIADIINSHGLPISLSEIAAGIQSTSSSSSPPNINYLFRIMRLLVRKGVFSSHAPNQNEEKLYGLTNSSKWLLRDADFSMTPIIQAVTHHCSMDSFQKLNKCVEEGGYAFAKANGCEIWEFASMNPEFNRLFNSATAPEHAGVVHVGGDMFVEIPHADAIVMKWILHDWNDEDCVKILKNCHKAIANGGVKVIIVEIVLQPDGVAPLDETGLIFDLSMIAHSSGGKERTETEWEKLLRDGGFPRHRIIQIPDVISIIEAYPA</sequence>
<evidence type="ECO:0000259" key="5">
    <source>
        <dbReference type="Pfam" id="PF00891"/>
    </source>
</evidence>
<evidence type="ECO:0000256" key="4">
    <source>
        <dbReference type="PIRSR" id="PIRSR005739-1"/>
    </source>
</evidence>
<evidence type="ECO:0000313" key="8">
    <source>
        <dbReference type="Proteomes" id="UP000631114"/>
    </source>
</evidence>
<dbReference type="PROSITE" id="PS51683">
    <property type="entry name" value="SAM_OMT_II"/>
    <property type="match status" value="2"/>
</dbReference>
<dbReference type="Pfam" id="PF00891">
    <property type="entry name" value="Methyltransf_2"/>
    <property type="match status" value="1"/>
</dbReference>
<dbReference type="Gene3D" id="1.10.10.10">
    <property type="entry name" value="Winged helix-like DNA-binding domain superfamily/Winged helix DNA-binding domain"/>
    <property type="match status" value="1"/>
</dbReference>
<evidence type="ECO:0000256" key="3">
    <source>
        <dbReference type="ARBA" id="ARBA00022691"/>
    </source>
</evidence>
<dbReference type="EMBL" id="JADFTS010000005">
    <property type="protein sequence ID" value="KAF9606917.1"/>
    <property type="molecule type" value="Genomic_DNA"/>
</dbReference>